<keyword evidence="4" id="KW-1185">Reference proteome</keyword>
<dbReference type="InterPro" id="IPR007419">
    <property type="entry name" value="BFD-like_2Fe2S-bd_dom"/>
</dbReference>
<gene>
    <name evidence="3" type="ORF">PATL70BA_1087</name>
</gene>
<dbReference type="Pfam" id="PF01266">
    <property type="entry name" value="DAO"/>
    <property type="match status" value="1"/>
</dbReference>
<dbReference type="KEGG" id="cbar:PATL70BA_1087"/>
<proteinExistence type="predicted"/>
<dbReference type="Proteomes" id="UP000279029">
    <property type="component" value="Chromosome"/>
</dbReference>
<dbReference type="Pfam" id="PF04324">
    <property type="entry name" value="Fer2_BFD"/>
    <property type="match status" value="1"/>
</dbReference>
<dbReference type="InterPro" id="IPR041854">
    <property type="entry name" value="BFD-like_2Fe2S-bd_dom_sf"/>
</dbReference>
<dbReference type="InterPro" id="IPR036188">
    <property type="entry name" value="FAD/NAD-bd_sf"/>
</dbReference>
<feature type="domain" description="FAD dependent oxidoreductase" evidence="1">
    <location>
        <begin position="3"/>
        <end position="352"/>
    </location>
</feature>
<dbReference type="EMBL" id="LR130778">
    <property type="protein sequence ID" value="VDN46961.1"/>
    <property type="molecule type" value="Genomic_DNA"/>
</dbReference>
<dbReference type="Gene3D" id="3.50.50.60">
    <property type="entry name" value="FAD/NAD(P)-binding domain"/>
    <property type="match status" value="1"/>
</dbReference>
<reference evidence="3 4" key="1">
    <citation type="submission" date="2018-09" db="EMBL/GenBank/DDBJ databases">
        <authorList>
            <person name="Postec A."/>
        </authorList>
    </citation>
    <scope>NUCLEOTIDE SEQUENCE [LARGE SCALE GENOMIC DNA]</scope>
    <source>
        <strain evidence="3">70B-A</strain>
    </source>
</reference>
<dbReference type="Gene3D" id="3.30.9.10">
    <property type="entry name" value="D-Amino Acid Oxidase, subunit A, domain 2"/>
    <property type="match status" value="1"/>
</dbReference>
<evidence type="ECO:0000259" key="2">
    <source>
        <dbReference type="Pfam" id="PF04324"/>
    </source>
</evidence>
<dbReference type="OrthoDB" id="9801699at2"/>
<accession>A0A3P7PUT5</accession>
<dbReference type="PANTHER" id="PTHR42720">
    <property type="entry name" value="GLYCEROL-3-PHOSPHATE DEHYDROGENASE"/>
    <property type="match status" value="1"/>
</dbReference>
<evidence type="ECO:0000259" key="1">
    <source>
        <dbReference type="Pfam" id="PF01266"/>
    </source>
</evidence>
<feature type="domain" description="BFD-like [2Fe-2S]-binding" evidence="2">
    <location>
        <begin position="398"/>
        <end position="451"/>
    </location>
</feature>
<dbReference type="PANTHER" id="PTHR42720:SF1">
    <property type="entry name" value="GLYCEROL 3-PHOSPHATE OXIDASE"/>
    <property type="match status" value="1"/>
</dbReference>
<name>A0A3P7PUT5_9FIRM</name>
<organism evidence="3 4">
    <name type="scientific">Petrocella atlantisensis</name>
    <dbReference type="NCBI Taxonomy" id="2173034"/>
    <lineage>
        <taxon>Bacteria</taxon>
        <taxon>Bacillati</taxon>
        <taxon>Bacillota</taxon>
        <taxon>Clostridia</taxon>
        <taxon>Lachnospirales</taxon>
        <taxon>Vallitaleaceae</taxon>
        <taxon>Petrocella</taxon>
    </lineage>
</organism>
<dbReference type="SUPFAM" id="SSF51905">
    <property type="entry name" value="FAD/NAD(P)-binding domain"/>
    <property type="match status" value="1"/>
</dbReference>
<dbReference type="RefSeq" id="WP_125136372.1">
    <property type="nucleotide sequence ID" value="NZ_LR130778.1"/>
</dbReference>
<dbReference type="Gene3D" id="1.10.10.1100">
    <property type="entry name" value="BFD-like [2Fe-2S]-binding domain"/>
    <property type="match status" value="1"/>
</dbReference>
<evidence type="ECO:0000313" key="3">
    <source>
        <dbReference type="EMBL" id="VDN46961.1"/>
    </source>
</evidence>
<protein>
    <submittedName>
        <fullName evidence="3">FAD/NAD(P)-binding oxidoreductase</fullName>
    </submittedName>
</protein>
<sequence>MYDVVIIGAGVAGTSIARELSRYKLKIAVIDRENDVANETTMANSAIIHAGYDAEPYKNKGKFNAKGNAMYTQLTEELDIPFKRVGSLVLAFSEADLATIELLYERGIENGVPDQKLLTKEEVLEMEPNINDTIFGALYAPTAGIISSWEVAIACMENAMDNGAELFLNTTVEDIKKDGDVFTVKTDKQDFQTKYVVNAAGVFSDKINNMIAAPTFEIQARKGQYFIMDKDIGNLVNTVLFQCPSDVGKGILVAPTVHGNLLIGPDSVFVDDKEDVSTTAPELAMIREAAALTTSKIDNRKVIRSFSGLRATSTTHDFVLGETPDVQGFFNVGGFESPGLSAAPAVAVFIADQIKERNGGFEANPSFNPVRRPFIRFDELDADEKAALVKENPLYGRVICRCETVTEGEIMDAIHRNVGATTVKSVKKRTRAGMGRCQGGFCEPRVIEILSRELGKPMNQVSYDSPKAYILTGRTKNVEE</sequence>
<dbReference type="AlphaFoldDB" id="A0A3P7PUT5"/>
<evidence type="ECO:0000313" key="4">
    <source>
        <dbReference type="Proteomes" id="UP000279029"/>
    </source>
</evidence>
<dbReference type="InterPro" id="IPR006076">
    <property type="entry name" value="FAD-dep_OxRdtase"/>
</dbReference>
<dbReference type="InterPro" id="IPR052745">
    <property type="entry name" value="G3P_Oxidase/Oxidoreductase"/>
</dbReference>
<dbReference type="CDD" id="cd19946">
    <property type="entry name" value="GlpA-like_Fer2_BFD-like"/>
    <property type="match status" value="1"/>
</dbReference>